<dbReference type="EMBL" id="JABDJR010000382">
    <property type="protein sequence ID" value="NNF07010.1"/>
    <property type="molecule type" value="Genomic_DNA"/>
</dbReference>
<dbReference type="Proteomes" id="UP000547674">
    <property type="component" value="Unassembled WGS sequence"/>
</dbReference>
<reference evidence="1 2" key="1">
    <citation type="submission" date="2020-03" db="EMBL/GenBank/DDBJ databases">
        <title>Metabolic flexibility allows generalist bacteria to become dominant in a frequently disturbed ecosystem.</title>
        <authorList>
            <person name="Chen Y.-J."/>
            <person name="Leung P.M."/>
            <person name="Bay S.K."/>
            <person name="Hugenholtz P."/>
            <person name="Kessler A.J."/>
            <person name="Shelley G."/>
            <person name="Waite D.W."/>
            <person name="Cook P.L."/>
            <person name="Greening C."/>
        </authorList>
    </citation>
    <scope>NUCLEOTIDE SEQUENCE [LARGE SCALE GENOMIC DNA]</scope>
    <source>
        <strain evidence="1">SS_bin_28</strain>
    </source>
</reference>
<evidence type="ECO:0000313" key="1">
    <source>
        <dbReference type="EMBL" id="NNF07010.1"/>
    </source>
</evidence>
<dbReference type="Pfam" id="PF03060">
    <property type="entry name" value="NMO"/>
    <property type="match status" value="1"/>
</dbReference>
<comment type="caution">
    <text evidence="1">The sequence shown here is derived from an EMBL/GenBank/DDBJ whole genome shotgun (WGS) entry which is preliminary data.</text>
</comment>
<keyword evidence="1" id="KW-0503">Monooxygenase</keyword>
<dbReference type="PANTHER" id="PTHR32332">
    <property type="entry name" value="2-NITROPROPANE DIOXYGENASE"/>
    <property type="match status" value="1"/>
</dbReference>
<accession>A0A7Y2H2H3</accession>
<dbReference type="InterPro" id="IPR013785">
    <property type="entry name" value="Aldolase_TIM"/>
</dbReference>
<dbReference type="SUPFAM" id="SSF51412">
    <property type="entry name" value="Inosine monophosphate dehydrogenase (IMPDH)"/>
    <property type="match status" value="1"/>
</dbReference>
<dbReference type="Gene3D" id="3.20.20.70">
    <property type="entry name" value="Aldolase class I"/>
    <property type="match status" value="1"/>
</dbReference>
<sequence length="464" mass="50969">MGVAISNWKLAKAVSESGELGVVSGTGIGVVMISRLMNGDIGGHVRRALGAFPFQEPVRRLLKRYFIPEAPTTPVTYKRPAMWTLEPAASLQELTTMANFAEVFLAKEGHSNPVGINLLEKVQLPILSSIYGAMLAGVDYLLIGAGVPWQIPSVLDGLEHHESVRYRLEVRNVSREDDFRVCFDPRRLFPSIPEGYPRLKRPRFLPIVSSVVLAKSLIRQAKKKIDGFVVETSVAGGHNAPPRGREGTNGNGEVRYGEKDVVDLEKIKELGLPFWVAGGYDDPEEIQRAMEAGATGVQVGTAFAYCEESGMRSDLKDSVLRKVIAEGVEVQTSSRVSPTGFPFKVVQVENTISDSKTYAERERLCDLGMLRQAYKREDGEVGFRCASAPEKQFLAQGGKSEETIGRTCLCNNLLATAGYPQQRKDGYVEPPLLTAGDGLQGLRKFMKPDELNYTAKDVLDYLKG</sequence>
<organism evidence="1 2">
    <name type="scientific">Eiseniibacteriota bacterium</name>
    <dbReference type="NCBI Taxonomy" id="2212470"/>
    <lineage>
        <taxon>Bacteria</taxon>
        <taxon>Candidatus Eiseniibacteriota</taxon>
    </lineage>
</organism>
<proteinExistence type="predicted"/>
<dbReference type="GO" id="GO:0004497">
    <property type="term" value="F:monooxygenase activity"/>
    <property type="evidence" value="ECO:0007669"/>
    <property type="project" value="UniProtKB-KW"/>
</dbReference>
<evidence type="ECO:0000313" key="2">
    <source>
        <dbReference type="Proteomes" id="UP000547674"/>
    </source>
</evidence>
<dbReference type="AlphaFoldDB" id="A0A7Y2H2H3"/>
<gene>
    <name evidence="1" type="ORF">HKN21_09640</name>
</gene>
<protein>
    <submittedName>
        <fullName evidence="1">Nitronate monooxygenase</fullName>
    </submittedName>
</protein>
<dbReference type="PANTHER" id="PTHR32332:SF33">
    <property type="entry name" value="NITRONATE MONOOXYGENASE DOMAIN-CONTAINING PROTEIN"/>
    <property type="match status" value="1"/>
</dbReference>
<name>A0A7Y2H2H3_UNCEI</name>
<keyword evidence="1" id="KW-0560">Oxidoreductase</keyword>